<organism evidence="1">
    <name type="scientific">Edaphobacter paludis</name>
    <dbReference type="NCBI Taxonomy" id="3035702"/>
    <lineage>
        <taxon>Bacteria</taxon>
        <taxon>Pseudomonadati</taxon>
        <taxon>Acidobacteriota</taxon>
        <taxon>Terriglobia</taxon>
        <taxon>Terriglobales</taxon>
        <taxon>Acidobacteriaceae</taxon>
        <taxon>Edaphobacter</taxon>
    </lineage>
</organism>
<gene>
    <name evidence="1" type="ORF">P8936_16280</name>
</gene>
<proteinExistence type="predicted"/>
<sequence length="54" mass="5989">MLSRGSSARMKFMMLMARLEAPGVNASADREGSTLETTTVFKAPIIISRRVRVF</sequence>
<dbReference type="AlphaFoldDB" id="A0AAU7D775"/>
<evidence type="ECO:0000313" key="1">
    <source>
        <dbReference type="EMBL" id="XBH13226.1"/>
    </source>
</evidence>
<dbReference type="RefSeq" id="WP_348269709.1">
    <property type="nucleotide sequence ID" value="NZ_CP121195.1"/>
</dbReference>
<accession>A0AAU7D775</accession>
<reference evidence="1" key="1">
    <citation type="submission" date="2023-03" db="EMBL/GenBank/DDBJ databases">
        <title>Edaphobacter sp.</title>
        <authorList>
            <person name="Huber K.J."/>
            <person name="Papendorf J."/>
            <person name="Pilke C."/>
            <person name="Bunk B."/>
            <person name="Sproeer C."/>
            <person name="Pester M."/>
        </authorList>
    </citation>
    <scope>NUCLEOTIDE SEQUENCE</scope>
    <source>
        <strain evidence="1">DSM 109920</strain>
    </source>
</reference>
<dbReference type="EMBL" id="CP121195">
    <property type="protein sequence ID" value="XBH13226.1"/>
    <property type="molecule type" value="Genomic_DNA"/>
</dbReference>
<protein>
    <submittedName>
        <fullName evidence="1">Uncharacterized protein</fullName>
    </submittedName>
</protein>
<name>A0AAU7D775_9BACT</name>